<evidence type="ECO:0000256" key="3">
    <source>
        <dbReference type="ARBA" id="ARBA00012417"/>
    </source>
</evidence>
<dbReference type="PANTHER" id="PTHR11076">
    <property type="entry name" value="DNA REPAIR POLYMERASE UMUC / TRANSFERASE FAMILY MEMBER"/>
    <property type="match status" value="1"/>
</dbReference>
<dbReference type="Gene3D" id="3.40.1170.60">
    <property type="match status" value="1"/>
</dbReference>
<organism evidence="7 8">
    <name type="scientific">Hyphococcus aureus</name>
    <dbReference type="NCBI Taxonomy" id="2666033"/>
    <lineage>
        <taxon>Bacteria</taxon>
        <taxon>Pseudomonadati</taxon>
        <taxon>Pseudomonadota</taxon>
        <taxon>Alphaproteobacteria</taxon>
        <taxon>Parvularculales</taxon>
        <taxon>Parvularculaceae</taxon>
        <taxon>Hyphococcus</taxon>
    </lineage>
</organism>
<dbReference type="Pfam" id="PF00817">
    <property type="entry name" value="IMS"/>
    <property type="match status" value="1"/>
</dbReference>
<dbReference type="PANTHER" id="PTHR11076:SF34">
    <property type="entry name" value="PROTEIN UMUC"/>
    <property type="match status" value="1"/>
</dbReference>
<dbReference type="Gene3D" id="3.30.70.270">
    <property type="match status" value="1"/>
</dbReference>
<dbReference type="InterPro" id="IPR050116">
    <property type="entry name" value="DNA_polymerase-Y"/>
</dbReference>
<evidence type="ECO:0000313" key="7">
    <source>
        <dbReference type="EMBL" id="MFC6037748.1"/>
    </source>
</evidence>
<keyword evidence="8" id="KW-1185">Reference proteome</keyword>
<gene>
    <name evidence="7" type="ORF">ACFMB1_19505</name>
</gene>
<dbReference type="SUPFAM" id="SSF56672">
    <property type="entry name" value="DNA/RNA polymerases"/>
    <property type="match status" value="1"/>
</dbReference>
<evidence type="ECO:0000256" key="2">
    <source>
        <dbReference type="ARBA" id="ARBA00011245"/>
    </source>
</evidence>
<evidence type="ECO:0000256" key="4">
    <source>
        <dbReference type="ARBA" id="ARBA00025589"/>
    </source>
</evidence>
<reference evidence="7 8" key="1">
    <citation type="submission" date="2024-09" db="EMBL/GenBank/DDBJ databases">
        <authorList>
            <person name="Zhang Z.-H."/>
        </authorList>
    </citation>
    <scope>NUCLEOTIDE SEQUENCE [LARGE SCALE GENOMIC DNA]</scope>
    <source>
        <strain evidence="7 8">HHTR114</strain>
    </source>
</reference>
<dbReference type="InterPro" id="IPR001126">
    <property type="entry name" value="UmuC"/>
</dbReference>
<comment type="subunit">
    <text evidence="2">Monomer.</text>
</comment>
<dbReference type="Gene3D" id="1.10.150.20">
    <property type="entry name" value="5' to 3' exonuclease, C-terminal subdomain"/>
    <property type="match status" value="1"/>
</dbReference>
<evidence type="ECO:0000259" key="6">
    <source>
        <dbReference type="PROSITE" id="PS50173"/>
    </source>
</evidence>
<dbReference type="Pfam" id="PF11799">
    <property type="entry name" value="IMS_C"/>
    <property type="match status" value="1"/>
</dbReference>
<evidence type="ECO:0000313" key="8">
    <source>
        <dbReference type="Proteomes" id="UP001596116"/>
    </source>
</evidence>
<dbReference type="InterPro" id="IPR043128">
    <property type="entry name" value="Rev_trsase/Diguanyl_cyclase"/>
</dbReference>
<dbReference type="EC" id="2.7.7.7" evidence="3"/>
<dbReference type="Proteomes" id="UP001596116">
    <property type="component" value="Unassembled WGS sequence"/>
</dbReference>
<evidence type="ECO:0000256" key="1">
    <source>
        <dbReference type="ARBA" id="ARBA00010945"/>
    </source>
</evidence>
<protein>
    <recommendedName>
        <fullName evidence="3">DNA-directed DNA polymerase</fullName>
        <ecNumber evidence="3">2.7.7.7</ecNumber>
    </recommendedName>
</protein>
<dbReference type="CDD" id="cd00424">
    <property type="entry name" value="PolY"/>
    <property type="match status" value="1"/>
</dbReference>
<dbReference type="InterPro" id="IPR017961">
    <property type="entry name" value="DNA_pol_Y-fam_little_finger"/>
</dbReference>
<dbReference type="RefSeq" id="WP_379880859.1">
    <property type="nucleotide sequence ID" value="NZ_JBHPON010000003.1"/>
</dbReference>
<accession>A0ABW1L340</accession>
<feature type="domain" description="UmuC" evidence="6">
    <location>
        <begin position="9"/>
        <end position="193"/>
    </location>
</feature>
<name>A0ABW1L340_9PROT</name>
<evidence type="ECO:0000256" key="5">
    <source>
        <dbReference type="ARBA" id="ARBA00049244"/>
    </source>
</evidence>
<comment type="caution">
    <text evidence="7">The sequence shown here is derived from an EMBL/GenBank/DDBJ whole genome shotgun (WGS) entry which is preliminary data.</text>
</comment>
<dbReference type="PROSITE" id="PS50173">
    <property type="entry name" value="UMUC"/>
    <property type="match status" value="1"/>
</dbReference>
<comment type="function">
    <text evidence="4">Poorly processive, error-prone DNA polymerase involved in untargeted mutagenesis. Copies undamaged DNA at stalled replication forks, which arise in vivo from mismatched or misaligned primer ends. These misaligned primers can be extended by PolIV. Exhibits no 3'-5' exonuclease (proofreading) activity. May be involved in translesional synthesis, in conjunction with the beta clamp from PolIII.</text>
</comment>
<proteinExistence type="inferred from homology"/>
<sequence length="417" mass="47053">MRKPETIERLYLDFDGFFASVMQQAFPALRGRPVGVIPFETDKAKYTTVIACSKEAKARGVKNVMRTPDAQALCPDIVLVMQRPDLFRRAHNALLNEIACEIPIDTVKSIDELTCKLAPRDIRDPHALAQRLKVRIAKNVGPHITCSIGFAANRLLSKLACKMDKPNGVTVWEPEGALQYLSALPLSEISGIGGRMEQRLNRAGIHTTAQLIATQPKQMRALWGNVNGERMWYGLHGYDIQAQPTGRGMYGHGRVLPPELRKIDKARDIGRLLLTKAARRMRRDQFYASKLWLWLDLREGGWFAQRDLPCVNDDQAILTGLGALWEKARDELSRNHEIVRVGVTLLDLSPATGRQLDMFLNDDCDRQKWERITFSIDTLNRKFGKRVLSLGPWKPPPGGYAGGKISYTRIPSAEDFW</sequence>
<dbReference type="EMBL" id="JBHPON010000003">
    <property type="protein sequence ID" value="MFC6037748.1"/>
    <property type="molecule type" value="Genomic_DNA"/>
</dbReference>
<comment type="catalytic activity">
    <reaction evidence="5">
        <text>DNA(n) + a 2'-deoxyribonucleoside 5'-triphosphate = DNA(n+1) + diphosphate</text>
        <dbReference type="Rhea" id="RHEA:22508"/>
        <dbReference type="Rhea" id="RHEA-COMP:17339"/>
        <dbReference type="Rhea" id="RHEA-COMP:17340"/>
        <dbReference type="ChEBI" id="CHEBI:33019"/>
        <dbReference type="ChEBI" id="CHEBI:61560"/>
        <dbReference type="ChEBI" id="CHEBI:173112"/>
        <dbReference type="EC" id="2.7.7.7"/>
    </reaction>
</comment>
<dbReference type="InterPro" id="IPR043502">
    <property type="entry name" value="DNA/RNA_pol_sf"/>
</dbReference>
<comment type="similarity">
    <text evidence="1">Belongs to the DNA polymerase type-Y family.</text>
</comment>